<evidence type="ECO:0000256" key="3">
    <source>
        <dbReference type="ARBA" id="ARBA00023082"/>
    </source>
</evidence>
<feature type="domain" description="RNA polymerase sigma-70 region 2" evidence="5">
    <location>
        <begin position="21"/>
        <end position="87"/>
    </location>
</feature>
<keyword evidence="4" id="KW-0804">Transcription</keyword>
<dbReference type="Proteomes" id="UP001165306">
    <property type="component" value="Unassembled WGS sequence"/>
</dbReference>
<evidence type="ECO:0000259" key="5">
    <source>
        <dbReference type="Pfam" id="PF04542"/>
    </source>
</evidence>
<dbReference type="GO" id="GO:0016987">
    <property type="term" value="F:sigma factor activity"/>
    <property type="evidence" value="ECO:0007669"/>
    <property type="project" value="UniProtKB-KW"/>
</dbReference>
<evidence type="ECO:0000313" key="8">
    <source>
        <dbReference type="Proteomes" id="UP001165306"/>
    </source>
</evidence>
<evidence type="ECO:0000259" key="6">
    <source>
        <dbReference type="Pfam" id="PF08281"/>
    </source>
</evidence>
<comment type="caution">
    <text evidence="7">The sequence shown here is derived from an EMBL/GenBank/DDBJ whole genome shotgun (WGS) entry which is preliminary data.</text>
</comment>
<keyword evidence="8" id="KW-1185">Reference proteome</keyword>
<dbReference type="Gene3D" id="1.10.1740.10">
    <property type="match status" value="1"/>
</dbReference>
<dbReference type="SUPFAM" id="SSF88659">
    <property type="entry name" value="Sigma3 and sigma4 domains of RNA polymerase sigma factors"/>
    <property type="match status" value="1"/>
</dbReference>
<evidence type="ECO:0000256" key="4">
    <source>
        <dbReference type="ARBA" id="ARBA00023163"/>
    </source>
</evidence>
<protein>
    <submittedName>
        <fullName evidence="7">RNA polymerase sigma factor</fullName>
    </submittedName>
</protein>
<keyword evidence="3" id="KW-0731">Sigma factor</keyword>
<dbReference type="GO" id="GO:0003677">
    <property type="term" value="F:DNA binding"/>
    <property type="evidence" value="ECO:0007669"/>
    <property type="project" value="InterPro"/>
</dbReference>
<comment type="similarity">
    <text evidence="1">Belongs to the sigma-70 factor family. ECF subfamily.</text>
</comment>
<name>A0AA41WG71_9BACT</name>
<dbReference type="InterPro" id="IPR036388">
    <property type="entry name" value="WH-like_DNA-bd_sf"/>
</dbReference>
<dbReference type="PANTHER" id="PTHR43133">
    <property type="entry name" value="RNA POLYMERASE ECF-TYPE SIGMA FACTO"/>
    <property type="match status" value="1"/>
</dbReference>
<feature type="domain" description="RNA polymerase sigma factor 70 region 4 type 2" evidence="6">
    <location>
        <begin position="126"/>
        <end position="166"/>
    </location>
</feature>
<dbReference type="EMBL" id="JAMSLR010000006">
    <property type="protein sequence ID" value="MCM8749518.1"/>
    <property type="molecule type" value="Genomic_DNA"/>
</dbReference>
<dbReference type="RefSeq" id="WP_284057301.1">
    <property type="nucleotide sequence ID" value="NZ_JAMSLR010000006.1"/>
</dbReference>
<dbReference type="GO" id="GO:0006352">
    <property type="term" value="P:DNA-templated transcription initiation"/>
    <property type="evidence" value="ECO:0007669"/>
    <property type="project" value="InterPro"/>
</dbReference>
<dbReference type="Gene3D" id="1.10.10.10">
    <property type="entry name" value="Winged helix-like DNA-binding domain superfamily/Winged helix DNA-binding domain"/>
    <property type="match status" value="1"/>
</dbReference>
<gene>
    <name evidence="7" type="ORF">NET02_10195</name>
</gene>
<dbReference type="Pfam" id="PF08281">
    <property type="entry name" value="Sigma70_r4_2"/>
    <property type="match status" value="1"/>
</dbReference>
<dbReference type="InterPro" id="IPR039425">
    <property type="entry name" value="RNA_pol_sigma-70-like"/>
</dbReference>
<evidence type="ECO:0000256" key="1">
    <source>
        <dbReference type="ARBA" id="ARBA00010641"/>
    </source>
</evidence>
<evidence type="ECO:0000256" key="2">
    <source>
        <dbReference type="ARBA" id="ARBA00023015"/>
    </source>
</evidence>
<keyword evidence="2" id="KW-0805">Transcription regulation</keyword>
<dbReference type="Pfam" id="PF04542">
    <property type="entry name" value="Sigma70_r2"/>
    <property type="match status" value="1"/>
</dbReference>
<dbReference type="AlphaFoldDB" id="A0AA41WG71"/>
<organism evidence="7 8">
    <name type="scientific">Thermalbibacter longus</name>
    <dbReference type="NCBI Taxonomy" id="2951981"/>
    <lineage>
        <taxon>Bacteria</taxon>
        <taxon>Pseudomonadati</taxon>
        <taxon>Thermomicrobiota</taxon>
        <taxon>Thermomicrobia</taxon>
        <taxon>Thermomicrobiales</taxon>
        <taxon>Thermomicrobiaceae</taxon>
        <taxon>Thermalbibacter</taxon>
    </lineage>
</organism>
<dbReference type="NCBIfam" id="TIGR02937">
    <property type="entry name" value="sigma70-ECF"/>
    <property type="match status" value="1"/>
</dbReference>
<dbReference type="InterPro" id="IPR014284">
    <property type="entry name" value="RNA_pol_sigma-70_dom"/>
</dbReference>
<dbReference type="InterPro" id="IPR013249">
    <property type="entry name" value="RNA_pol_sigma70_r4_t2"/>
</dbReference>
<dbReference type="SUPFAM" id="SSF88946">
    <property type="entry name" value="Sigma2 domain of RNA polymerase sigma factors"/>
    <property type="match status" value="1"/>
</dbReference>
<dbReference type="InterPro" id="IPR007627">
    <property type="entry name" value="RNA_pol_sigma70_r2"/>
</dbReference>
<evidence type="ECO:0000313" key="7">
    <source>
        <dbReference type="EMBL" id="MCM8749518.1"/>
    </source>
</evidence>
<reference evidence="7" key="1">
    <citation type="submission" date="2022-06" db="EMBL/GenBank/DDBJ databases">
        <title>CFH 74404 Thermomicrobiaceae sp.</title>
        <authorList>
            <person name="Ming H."/>
            <person name="Li W.-J."/>
            <person name="Zhao Z."/>
        </authorList>
    </citation>
    <scope>NUCLEOTIDE SEQUENCE</scope>
    <source>
        <strain evidence="7">CFH 74404</strain>
    </source>
</reference>
<sequence length="181" mass="20458">MSDDELLAAIAAGDHTALRTLFERHAPWMAARLRRRLPREAVEDVLQETFIAVWRGTRHYRPQGAAGGWLWAIACRQAAAWLRRNGRAVISLDEIEPPRSEDVMDCAIDRVDLENALAQIGPAGSDRRLLVELALVAGYPIKEISQFLGIPEGTVKSRIHRLRQRLQRAIERGDEHDRASR</sequence>
<dbReference type="PANTHER" id="PTHR43133:SF46">
    <property type="entry name" value="RNA POLYMERASE SIGMA-70 FACTOR ECF SUBFAMILY"/>
    <property type="match status" value="1"/>
</dbReference>
<dbReference type="InterPro" id="IPR013324">
    <property type="entry name" value="RNA_pol_sigma_r3/r4-like"/>
</dbReference>
<proteinExistence type="inferred from homology"/>
<dbReference type="InterPro" id="IPR013325">
    <property type="entry name" value="RNA_pol_sigma_r2"/>
</dbReference>
<accession>A0AA41WG71</accession>